<dbReference type="Gene3D" id="3.30.9.10">
    <property type="entry name" value="D-Amino Acid Oxidase, subunit A, domain 2"/>
    <property type="match status" value="1"/>
</dbReference>
<dbReference type="InterPro" id="IPR012727">
    <property type="entry name" value="Gly_oxidase_ThiO"/>
</dbReference>
<dbReference type="Proteomes" id="UP000516072">
    <property type="component" value="Chromosome"/>
</dbReference>
<dbReference type="PANTHER" id="PTHR13847">
    <property type="entry name" value="SARCOSINE DEHYDROGENASE-RELATED"/>
    <property type="match status" value="1"/>
</dbReference>
<dbReference type="AlphaFoldDB" id="A0A7G1Q8C3"/>
<feature type="domain" description="FAD dependent oxidoreductase" evidence="4">
    <location>
        <begin position="5"/>
        <end position="340"/>
    </location>
</feature>
<evidence type="ECO:0000313" key="5">
    <source>
        <dbReference type="EMBL" id="CAB1275151.1"/>
    </source>
</evidence>
<dbReference type="Gene3D" id="3.50.50.60">
    <property type="entry name" value="FAD/NAD(P)-binding domain"/>
    <property type="match status" value="1"/>
</dbReference>
<dbReference type="GO" id="GO:0009229">
    <property type="term" value="P:thiamine diphosphate biosynthetic process"/>
    <property type="evidence" value="ECO:0007669"/>
    <property type="project" value="UniProtKB-UniPathway"/>
</dbReference>
<organism evidence="5 6">
    <name type="scientific">Candidatus Nitrosacidococcus tergens</name>
    <dbReference type="NCBI Taxonomy" id="553981"/>
    <lineage>
        <taxon>Bacteria</taxon>
        <taxon>Pseudomonadati</taxon>
        <taxon>Pseudomonadota</taxon>
        <taxon>Gammaproteobacteria</taxon>
        <taxon>Chromatiales</taxon>
        <taxon>Chromatiaceae</taxon>
        <taxon>Candidatus Nitrosacidococcus</taxon>
    </lineage>
</organism>
<accession>A0A7G1Q8C3</accession>
<name>A0A7G1Q8C3_9GAMM</name>
<dbReference type="UniPathway" id="UPA00060"/>
<proteinExistence type="predicted"/>
<keyword evidence="2" id="KW-0784">Thiamine biosynthesis</keyword>
<keyword evidence="3" id="KW-0560">Oxidoreductase</keyword>
<dbReference type="GO" id="GO:0050660">
    <property type="term" value="F:flavin adenine dinucleotide binding"/>
    <property type="evidence" value="ECO:0007669"/>
    <property type="project" value="InterPro"/>
</dbReference>
<evidence type="ECO:0000256" key="1">
    <source>
        <dbReference type="ARBA" id="ARBA00004948"/>
    </source>
</evidence>
<evidence type="ECO:0000313" key="6">
    <source>
        <dbReference type="Proteomes" id="UP000516072"/>
    </source>
</evidence>
<dbReference type="RefSeq" id="WP_232085971.1">
    <property type="nucleotide sequence ID" value="NZ_LR778175.1"/>
</dbReference>
<comment type="pathway">
    <text evidence="1">Cofactor biosynthesis; thiamine diphosphate biosynthesis.</text>
</comment>
<protein>
    <recommendedName>
        <fullName evidence="4">FAD dependent oxidoreductase domain-containing protein</fullName>
    </recommendedName>
</protein>
<sequence>MDQEIIIIGGGIIGMLTARELHFNGFKVTLLEKGQLGYESSWAGGGILSPIYPWHEPNSVNQLVAWSQQHYQTLCQIVREESGVDSEWAQCGLLTLDVVEQTQIQSWANHWNISTTLIQLNHEQWPQGLIGESGFHLPKIAQVRNPRLMQGLRLYLRKLGITIKENCEITKLVIRNGSVAEVVTKTQKFITHQIIITAGAWSGQLLESIGVHIPITPVRGQMIAFKSNTQLLSQIVVAHGHYLIPRIDGHILVGSTIEHQGFNKLTTQEARKGLQKFAYSLMPYLKSLPIAYHWAGLRPGSSHGIPYIGAIPSIKGLYLNAGHFRNGIVTAPASARLLTDIILQRDPILDPTPYALDR</sequence>
<evidence type="ECO:0000256" key="3">
    <source>
        <dbReference type="ARBA" id="ARBA00023002"/>
    </source>
</evidence>
<dbReference type="GO" id="GO:0009228">
    <property type="term" value="P:thiamine biosynthetic process"/>
    <property type="evidence" value="ECO:0007669"/>
    <property type="project" value="UniProtKB-KW"/>
</dbReference>
<dbReference type="SUPFAM" id="SSF51905">
    <property type="entry name" value="FAD/NAD(P)-binding domain"/>
    <property type="match status" value="1"/>
</dbReference>
<keyword evidence="6" id="KW-1185">Reference proteome</keyword>
<dbReference type="InterPro" id="IPR036188">
    <property type="entry name" value="FAD/NAD-bd_sf"/>
</dbReference>
<dbReference type="NCBIfam" id="TIGR02352">
    <property type="entry name" value="thiamin_ThiO"/>
    <property type="match status" value="1"/>
</dbReference>
<dbReference type="SUPFAM" id="SSF54373">
    <property type="entry name" value="FAD-linked reductases, C-terminal domain"/>
    <property type="match status" value="1"/>
</dbReference>
<dbReference type="InterPro" id="IPR006076">
    <property type="entry name" value="FAD-dep_OxRdtase"/>
</dbReference>
<dbReference type="GO" id="GO:0016491">
    <property type="term" value="F:oxidoreductase activity"/>
    <property type="evidence" value="ECO:0007669"/>
    <property type="project" value="UniProtKB-KW"/>
</dbReference>
<evidence type="ECO:0000259" key="4">
    <source>
        <dbReference type="Pfam" id="PF01266"/>
    </source>
</evidence>
<dbReference type="GO" id="GO:0005737">
    <property type="term" value="C:cytoplasm"/>
    <property type="evidence" value="ECO:0007669"/>
    <property type="project" value="TreeGrafter"/>
</dbReference>
<gene>
    <name evidence="5" type="ORF">NSCAC_0523</name>
</gene>
<dbReference type="KEGG" id="ntg:NSCAC_0523"/>
<dbReference type="PANTHER" id="PTHR13847:SF289">
    <property type="entry name" value="GLYCINE OXIDASE"/>
    <property type="match status" value="1"/>
</dbReference>
<dbReference type="EMBL" id="LR778175">
    <property type="protein sequence ID" value="CAB1275151.1"/>
    <property type="molecule type" value="Genomic_DNA"/>
</dbReference>
<evidence type="ECO:0000256" key="2">
    <source>
        <dbReference type="ARBA" id="ARBA00022977"/>
    </source>
</evidence>
<dbReference type="Pfam" id="PF01266">
    <property type="entry name" value="DAO"/>
    <property type="match status" value="1"/>
</dbReference>
<reference evidence="5 6" key="1">
    <citation type="submission" date="2020-03" db="EMBL/GenBank/DDBJ databases">
        <authorList>
            <person name="Picone N."/>
        </authorList>
    </citation>
    <scope>NUCLEOTIDE SEQUENCE [LARGE SCALE GENOMIC DNA]</scope>
    <source>
        <strain evidence="5">NSCAC1</strain>
    </source>
</reference>